<reference evidence="3 4" key="1">
    <citation type="submission" date="2018-07" db="EMBL/GenBank/DDBJ databases">
        <title>Campylobacter zealandensis sp. nov., isolated from birds and water in New Zealand.</title>
        <authorList>
            <person name="Wilkinson D.A."/>
            <person name="Biggs P.J."/>
            <person name="French N.P."/>
            <person name="Midwinter A.C."/>
        </authorList>
    </citation>
    <scope>NUCLEOTIDE SEQUENCE [LARGE SCALE GENOMIC DNA]</scope>
    <source>
        <strain evidence="3 4">B423b</strain>
    </source>
</reference>
<accession>A0A4V6MUU6</accession>
<proteinExistence type="predicted"/>
<protein>
    <submittedName>
        <fullName evidence="3">Flagellar hook-length control protein FliK</fullName>
    </submittedName>
</protein>
<name>A0A4V6MUU6_9BACT</name>
<evidence type="ECO:0000259" key="2">
    <source>
        <dbReference type="Pfam" id="PF02120"/>
    </source>
</evidence>
<dbReference type="Proteomes" id="UP000292583">
    <property type="component" value="Unassembled WGS sequence"/>
</dbReference>
<feature type="domain" description="Flagellar hook-length control protein-like C-terminal" evidence="2">
    <location>
        <begin position="594"/>
        <end position="663"/>
    </location>
</feature>
<dbReference type="EMBL" id="QPGR01000007">
    <property type="protein sequence ID" value="TBR81059.1"/>
    <property type="molecule type" value="Genomic_DNA"/>
</dbReference>
<gene>
    <name evidence="3" type="ORF">DU473_04430</name>
</gene>
<dbReference type="Pfam" id="PF02120">
    <property type="entry name" value="Flg_hook"/>
    <property type="match status" value="1"/>
</dbReference>
<dbReference type="OrthoDB" id="5337397at2"/>
<dbReference type="InterPro" id="IPR021136">
    <property type="entry name" value="Flagellar_hook_control-like_C"/>
</dbReference>
<evidence type="ECO:0000256" key="1">
    <source>
        <dbReference type="SAM" id="MobiDB-lite"/>
    </source>
</evidence>
<feature type="region of interest" description="Disordered" evidence="1">
    <location>
        <begin position="354"/>
        <end position="402"/>
    </location>
</feature>
<sequence>MINTALTNQIGTKLKNEIKPESNSKDDVLKDKLDPKNLLNKTLKQNLDKLIDSQEDIQKFIQSKTDLKFKELINKLLDQINAQKNPNSPVLKQANKLNLAPNFANELKSLIQELSKNNQFSQVLNKLENLLKPVTEIKNNDIALLFKNSGIFFEAKLKDSLNKELLPKSFYSLINGIKSLSNENIINEILELDSLNLNPKQSLEKLKNIIEKNISENKQILQNSPFNALINLGKKITNFKNYINKNPELSQKKIITIANKILNEINTLKKDFIKDLSKPQNIAIKNPQILKQTMQSLDKLERTLKNIIEKTYHKTDNEKNTQITTSTEKKKNQTHTKDIKLETKDLKDEIIKNQENAKKEDINQEDEKKQENTKEESKTPQTKDKENDKKEIKFDKNNENKLTQKEIKNSQKIDLNTENNTHKNENLNQNIFNNLTKNENVNEQNIKNLIFLNNGEILNETEDLSKALSSFSKKIEESLKQLDPNSKNAKNILVELKNIDHKINLSMKDIQNIKPRTQNDINHDIQNDIKSTLLQVSNLAKATDNEAIFNQANRLIAQIEINQLMSLANNSINTHIPFSWDDLNDSKIIFKRGKKDKFFAQIKLEFSKLGNLEILIALNNQKYIDINIMAENQEFRKNIYENAHKLKKNINKAGLLSANFFVGDIIKSKFDIHTKNFDLNMGMDKKV</sequence>
<dbReference type="PROSITE" id="PS00018">
    <property type="entry name" value="EF_HAND_1"/>
    <property type="match status" value="1"/>
</dbReference>
<evidence type="ECO:0000313" key="4">
    <source>
        <dbReference type="Proteomes" id="UP000292583"/>
    </source>
</evidence>
<dbReference type="RefSeq" id="WP_131162857.1">
    <property type="nucleotide sequence ID" value="NZ_QPGQ01000001.1"/>
</dbReference>
<evidence type="ECO:0000313" key="3">
    <source>
        <dbReference type="EMBL" id="TBR81059.1"/>
    </source>
</evidence>
<keyword evidence="3" id="KW-0282">Flagellum</keyword>
<dbReference type="AlphaFoldDB" id="A0A4V6MUU6"/>
<keyword evidence="4" id="KW-1185">Reference proteome</keyword>
<organism evidence="3 4">
    <name type="scientific">Campylobacter novaezeelandiae</name>
    <dbReference type="NCBI Taxonomy" id="2267891"/>
    <lineage>
        <taxon>Bacteria</taxon>
        <taxon>Pseudomonadati</taxon>
        <taxon>Campylobacterota</taxon>
        <taxon>Epsilonproteobacteria</taxon>
        <taxon>Campylobacterales</taxon>
        <taxon>Campylobacteraceae</taxon>
        <taxon>Campylobacter</taxon>
    </lineage>
</organism>
<keyword evidence="3" id="KW-0966">Cell projection</keyword>
<keyword evidence="3" id="KW-0969">Cilium</keyword>
<dbReference type="InterPro" id="IPR018247">
    <property type="entry name" value="EF_Hand_1_Ca_BS"/>
</dbReference>
<comment type="caution">
    <text evidence="3">The sequence shown here is derived from an EMBL/GenBank/DDBJ whole genome shotgun (WGS) entry which is preliminary data.</text>
</comment>